<evidence type="ECO:0000259" key="2">
    <source>
        <dbReference type="Pfam" id="PF01764"/>
    </source>
</evidence>
<feature type="signal peptide" evidence="1">
    <location>
        <begin position="1"/>
        <end position="28"/>
    </location>
</feature>
<dbReference type="PANTHER" id="PTHR45856">
    <property type="entry name" value="ALPHA/BETA-HYDROLASES SUPERFAMILY PROTEIN"/>
    <property type="match status" value="1"/>
</dbReference>
<dbReference type="Gene3D" id="3.40.50.1820">
    <property type="entry name" value="alpha/beta hydrolase"/>
    <property type="match status" value="1"/>
</dbReference>
<dbReference type="InterPro" id="IPR029058">
    <property type="entry name" value="AB_hydrolase_fold"/>
</dbReference>
<dbReference type="GO" id="GO:0004806">
    <property type="term" value="F:triacylglycerol lipase activity"/>
    <property type="evidence" value="ECO:0007669"/>
    <property type="project" value="UniProtKB-EC"/>
</dbReference>
<feature type="non-terminal residue" evidence="3">
    <location>
        <position position="1"/>
    </location>
</feature>
<dbReference type="SUPFAM" id="SSF53474">
    <property type="entry name" value="alpha/beta-Hydrolases"/>
    <property type="match status" value="1"/>
</dbReference>
<dbReference type="AlphaFoldDB" id="A0A0U2T5P2"/>
<dbReference type="EMBL" id="KT305964">
    <property type="protein sequence ID" value="ALS03915.1"/>
    <property type="molecule type" value="Genomic_DNA"/>
</dbReference>
<proteinExistence type="predicted"/>
<dbReference type="GO" id="GO:0006629">
    <property type="term" value="P:lipid metabolic process"/>
    <property type="evidence" value="ECO:0007669"/>
    <property type="project" value="InterPro"/>
</dbReference>
<accession>A0A0U2T5P2</accession>
<evidence type="ECO:0000313" key="3">
    <source>
        <dbReference type="EMBL" id="ALS03915.1"/>
    </source>
</evidence>
<dbReference type="PANTHER" id="PTHR45856:SF11">
    <property type="entry name" value="FUNGAL LIPASE-LIKE DOMAIN-CONTAINING PROTEIN"/>
    <property type="match status" value="1"/>
</dbReference>
<dbReference type="InterPro" id="IPR051218">
    <property type="entry name" value="Sec_MonoDiacylglyc_Lipase"/>
</dbReference>
<feature type="domain" description="Fungal lipase-type" evidence="2">
    <location>
        <begin position="129"/>
        <end position="226"/>
    </location>
</feature>
<reference evidence="3" key="1">
    <citation type="submission" date="2015-07" db="EMBL/GenBank/DDBJ databases">
        <title>Cloning, expression and characterization of lipase from Aurantiochytrium sp. PKU SW7.</title>
        <authorList>
            <person name="Liang Y."/>
            <person name="Liu Y."/>
            <person name="Daroch M."/>
            <person name="Cheng J."/>
        </authorList>
    </citation>
    <scope>NUCLEOTIDE SEQUENCE</scope>
    <source>
        <strain evidence="3">PKUSW7</strain>
    </source>
</reference>
<evidence type="ECO:0000256" key="1">
    <source>
        <dbReference type="SAM" id="SignalP"/>
    </source>
</evidence>
<sequence>MRESRGKRTLRGVLLLLVVLLAVTIAQAGSEEYTLDESLADEALAAAAAKEMSKFYKPIIANGDIVEVHRSQYKCYIMAKDSEDINKWAAGMSFVKGSIAGFKCRIGNRVGLPEHGCLSWKRIGLGLREFVESFNEMRFEVLRRMQRKCDLARDDVIVVGHSRGGAIAQIIAAALYLDEIVPASQLTLITFGSPRALETSLSDLVHDKFKQIRLINGADTVPSMPPWWLRFEHFGTVYCRECGYPPERDAPKMAYNVYEMTEHYLASYQAWLTSKILEEIHKAERFALQL</sequence>
<dbReference type="EC" id="3.1.1.3" evidence="3"/>
<organism evidence="3">
    <name type="scientific">Aurantiochytrium sp. PKUSW7</name>
    <dbReference type="NCBI Taxonomy" id="1768218"/>
    <lineage>
        <taxon>Eukaryota</taxon>
        <taxon>Sar</taxon>
        <taxon>Stramenopiles</taxon>
        <taxon>Bigyra</taxon>
        <taxon>Labyrinthulomycetes</taxon>
        <taxon>Thraustochytrida</taxon>
        <taxon>Thraustochytriidae</taxon>
        <taxon>Aurantiochytrium</taxon>
    </lineage>
</organism>
<protein>
    <submittedName>
        <fullName evidence="3">Lipase</fullName>
        <ecNumber evidence="3">3.1.1.3</ecNumber>
    </submittedName>
</protein>
<keyword evidence="3" id="KW-0378">Hydrolase</keyword>
<keyword evidence="1" id="KW-0732">Signal</keyword>
<dbReference type="InterPro" id="IPR002921">
    <property type="entry name" value="Fungal_lipase-type"/>
</dbReference>
<name>A0A0U2T5P2_9STRA</name>
<feature type="chain" id="PRO_5006832371" evidence="1">
    <location>
        <begin position="29"/>
        <end position="290"/>
    </location>
</feature>
<gene>
    <name evidence="3" type="primary">lip</name>
</gene>
<dbReference type="Pfam" id="PF01764">
    <property type="entry name" value="Lipase_3"/>
    <property type="match status" value="1"/>
</dbReference>